<name>A0ABV7ZSB2_9CORY</name>
<evidence type="ECO:0000256" key="2">
    <source>
        <dbReference type="ARBA" id="ARBA00007783"/>
    </source>
</evidence>
<keyword evidence="3" id="KW-1003">Cell membrane</keyword>
<dbReference type="InterPro" id="IPR013525">
    <property type="entry name" value="ABC2_TM"/>
</dbReference>
<evidence type="ECO:0000256" key="1">
    <source>
        <dbReference type="ARBA" id="ARBA00004651"/>
    </source>
</evidence>
<dbReference type="Pfam" id="PF12698">
    <property type="entry name" value="ABC2_membrane_3"/>
    <property type="match status" value="1"/>
</dbReference>
<evidence type="ECO:0000256" key="7">
    <source>
        <dbReference type="SAM" id="Phobius"/>
    </source>
</evidence>
<feature type="domain" description="ABC-2 type transporter transmembrane" evidence="8">
    <location>
        <begin position="28"/>
        <end position="417"/>
    </location>
</feature>
<dbReference type="EMBL" id="JBHRZN010000003">
    <property type="protein sequence ID" value="MFC3850322.1"/>
    <property type="molecule type" value="Genomic_DNA"/>
</dbReference>
<comment type="similarity">
    <text evidence="2">Belongs to the ABC-2 integral membrane protein family.</text>
</comment>
<dbReference type="PANTHER" id="PTHR43077:SF8">
    <property type="entry name" value="DOXORUBICIN RESISTANCE ABC TRANSPORTER PERMEASE PROTEIN DRRB"/>
    <property type="match status" value="1"/>
</dbReference>
<evidence type="ECO:0000256" key="5">
    <source>
        <dbReference type="ARBA" id="ARBA00022989"/>
    </source>
</evidence>
<keyword evidence="4 7" id="KW-0812">Transmembrane</keyword>
<feature type="transmembrane region" description="Helical" evidence="7">
    <location>
        <begin position="401"/>
        <end position="422"/>
    </location>
</feature>
<dbReference type="PANTHER" id="PTHR43077">
    <property type="entry name" value="TRANSPORT PERMEASE YVFS-RELATED"/>
    <property type="match status" value="1"/>
</dbReference>
<evidence type="ECO:0000256" key="6">
    <source>
        <dbReference type="ARBA" id="ARBA00023136"/>
    </source>
</evidence>
<protein>
    <submittedName>
        <fullName evidence="9">YhgE/Pip domain-containing protein</fullName>
    </submittedName>
</protein>
<keyword evidence="5 7" id="KW-1133">Transmembrane helix</keyword>
<proteinExistence type="inferred from homology"/>
<comment type="subcellular location">
    <subcellularLocation>
        <location evidence="1">Cell membrane</location>
        <topology evidence="1">Multi-pass membrane protein</topology>
    </subcellularLocation>
</comment>
<feature type="transmembrane region" description="Helical" evidence="7">
    <location>
        <begin position="310"/>
        <end position="333"/>
    </location>
</feature>
<dbReference type="InterPro" id="IPR051328">
    <property type="entry name" value="T7SS_ABC-Transporter"/>
</dbReference>
<reference evidence="10" key="1">
    <citation type="journal article" date="2019" name="Int. J. Syst. Evol. Microbiol.">
        <title>The Global Catalogue of Microorganisms (GCM) 10K type strain sequencing project: providing services to taxonomists for standard genome sequencing and annotation.</title>
        <authorList>
            <consortium name="The Broad Institute Genomics Platform"/>
            <consortium name="The Broad Institute Genome Sequencing Center for Infectious Disease"/>
            <person name="Wu L."/>
            <person name="Ma J."/>
        </authorList>
    </citation>
    <scope>NUCLEOTIDE SEQUENCE [LARGE SCALE GENOMIC DNA]</scope>
    <source>
        <strain evidence="10">CCUG 53252</strain>
    </source>
</reference>
<accession>A0ABV7ZSB2</accession>
<evidence type="ECO:0000313" key="10">
    <source>
        <dbReference type="Proteomes" id="UP001595751"/>
    </source>
</evidence>
<dbReference type="RefSeq" id="WP_290289930.1">
    <property type="nucleotide sequence ID" value="NZ_CP047211.1"/>
</dbReference>
<dbReference type="Gene3D" id="3.40.1710.10">
    <property type="entry name" value="abc type-2 transporter like domain"/>
    <property type="match status" value="1"/>
</dbReference>
<feature type="transmembrane region" description="Helical" evidence="7">
    <location>
        <begin position="339"/>
        <end position="358"/>
    </location>
</feature>
<evidence type="ECO:0000256" key="3">
    <source>
        <dbReference type="ARBA" id="ARBA00022475"/>
    </source>
</evidence>
<feature type="transmembrane region" description="Helical" evidence="7">
    <location>
        <begin position="277"/>
        <end position="298"/>
    </location>
</feature>
<evidence type="ECO:0000259" key="8">
    <source>
        <dbReference type="Pfam" id="PF12698"/>
    </source>
</evidence>
<evidence type="ECO:0000256" key="4">
    <source>
        <dbReference type="ARBA" id="ARBA00022692"/>
    </source>
</evidence>
<comment type="caution">
    <text evidence="9">The sequence shown here is derived from an EMBL/GenBank/DDBJ whole genome shotgun (WGS) entry which is preliminary data.</text>
</comment>
<feature type="transmembrane region" description="Helical" evidence="7">
    <location>
        <begin position="226"/>
        <end position="248"/>
    </location>
</feature>
<gene>
    <name evidence="9" type="ORF">ACFORJ_09135</name>
</gene>
<sequence length="434" mass="45706">MNENGTEAKPRDPRRTFMFWFAPTLAVALLTIFFGGAYLAGNVNPRENLHDFPVAIVNADRGADTVDGSHLNAGDKVVDGLVEGIDPNQFDLRHLTGQEAIDQMSKGELYGAIVIPENFSSRLNAWGIGTMVGNDVVAPDIRIISNPAAGLGAQTIVKEMGFQVGDRVDDAVGKQLREKVQAAIDEAPEGAPSPTGTALAAAARPVNVKFEDFHPLPDGTGNGLSAFYWTLLIVLAGFTGAMLTSQIVDNRLGIHSLEWGPFFVRHTHHGVSRLGTLVAKFGMSATQAALVAALYVLIGTIVGMPLGSPFALWGFTAAMILAVGWVSHAIIALLGNPGLVVNLVAFIVLGLPSAGGTLPLEAVPEVFRVISLVSPMHQIYLGSRSMLYFGGTWDSGVGQALAYAGISLVGAVIVGVAAAVLYDRKGWHRAPAPA</sequence>
<dbReference type="Proteomes" id="UP001595751">
    <property type="component" value="Unassembled WGS sequence"/>
</dbReference>
<evidence type="ECO:0000313" key="9">
    <source>
        <dbReference type="EMBL" id="MFC3850322.1"/>
    </source>
</evidence>
<keyword evidence="6 7" id="KW-0472">Membrane</keyword>
<feature type="transmembrane region" description="Helical" evidence="7">
    <location>
        <begin position="20"/>
        <end position="40"/>
    </location>
</feature>
<keyword evidence="10" id="KW-1185">Reference proteome</keyword>
<organism evidence="9 10">
    <name type="scientific">Corynebacterium hansenii</name>
    <dbReference type="NCBI Taxonomy" id="394964"/>
    <lineage>
        <taxon>Bacteria</taxon>
        <taxon>Bacillati</taxon>
        <taxon>Actinomycetota</taxon>
        <taxon>Actinomycetes</taxon>
        <taxon>Mycobacteriales</taxon>
        <taxon>Corynebacteriaceae</taxon>
        <taxon>Corynebacterium</taxon>
    </lineage>
</organism>